<protein>
    <submittedName>
        <fullName evidence="2">KinB signaling pathway activation protein</fullName>
    </submittedName>
</protein>
<sequence>MNMKKWLHLFWTSICVGGGLMLLTGLSIQLFQQELSNMKGAGDILINVLQLIFSGFMISVYAQMGFFAYLTLNYIALGFFKKSWLYIQVIITVFVLLDVMFLRTMLGGNGKLQTDIILGLALLAIAYIVAKFKVRATNKAALIPTMFFMIAGTAVETLSALNISNVATWFVFIPLVACNAHQILILHRLVGQKGNASTVETAGAAS</sequence>
<organism evidence="2 3">
    <name type="scientific">Paenibacillus aquistagni</name>
    <dbReference type="NCBI Taxonomy" id="1852522"/>
    <lineage>
        <taxon>Bacteria</taxon>
        <taxon>Bacillati</taxon>
        <taxon>Bacillota</taxon>
        <taxon>Bacilli</taxon>
        <taxon>Bacillales</taxon>
        <taxon>Paenibacillaceae</taxon>
        <taxon>Paenibacillus</taxon>
    </lineage>
</organism>
<gene>
    <name evidence="2" type="ORF">SAMN06295960_4935</name>
</gene>
<dbReference type="Pfam" id="PF14089">
    <property type="entry name" value="KbaA"/>
    <property type="match status" value="1"/>
</dbReference>
<feature type="transmembrane region" description="Helical" evidence="1">
    <location>
        <begin position="7"/>
        <end position="31"/>
    </location>
</feature>
<dbReference type="InterPro" id="IPR024164">
    <property type="entry name" value="KinB-signalling_activ"/>
</dbReference>
<dbReference type="AlphaFoldDB" id="A0A1X7M1Y6"/>
<keyword evidence="1" id="KW-1133">Transmembrane helix</keyword>
<keyword evidence="3" id="KW-1185">Reference proteome</keyword>
<feature type="transmembrane region" description="Helical" evidence="1">
    <location>
        <begin position="167"/>
        <end position="186"/>
    </location>
</feature>
<dbReference type="Proteomes" id="UP000193834">
    <property type="component" value="Unassembled WGS sequence"/>
</dbReference>
<dbReference type="STRING" id="1852522.SAMN06295960_4935"/>
<accession>A0A1X7M1Y6</accession>
<name>A0A1X7M1Y6_9BACL</name>
<proteinExistence type="predicted"/>
<evidence type="ECO:0000256" key="1">
    <source>
        <dbReference type="SAM" id="Phobius"/>
    </source>
</evidence>
<feature type="transmembrane region" description="Helical" evidence="1">
    <location>
        <begin position="51"/>
        <end position="72"/>
    </location>
</feature>
<feature type="transmembrane region" description="Helical" evidence="1">
    <location>
        <begin position="84"/>
        <end position="106"/>
    </location>
</feature>
<dbReference type="EMBL" id="FXAZ01000012">
    <property type="protein sequence ID" value="SMG59349.1"/>
    <property type="molecule type" value="Genomic_DNA"/>
</dbReference>
<dbReference type="OrthoDB" id="2374256at2"/>
<evidence type="ECO:0000313" key="2">
    <source>
        <dbReference type="EMBL" id="SMG59349.1"/>
    </source>
</evidence>
<dbReference type="GO" id="GO:0045881">
    <property type="term" value="P:positive regulation of sporulation resulting in formation of a cellular spore"/>
    <property type="evidence" value="ECO:0007669"/>
    <property type="project" value="InterPro"/>
</dbReference>
<keyword evidence="1" id="KW-0472">Membrane</keyword>
<reference evidence="2 3" key="1">
    <citation type="submission" date="2017-04" db="EMBL/GenBank/DDBJ databases">
        <authorList>
            <person name="Afonso C.L."/>
            <person name="Miller P.J."/>
            <person name="Scott M.A."/>
            <person name="Spackman E."/>
            <person name="Goraichik I."/>
            <person name="Dimitrov K.M."/>
            <person name="Suarez D.L."/>
            <person name="Swayne D.E."/>
        </authorList>
    </citation>
    <scope>NUCLEOTIDE SEQUENCE [LARGE SCALE GENOMIC DNA]</scope>
    <source>
        <strain evidence="2 3">11</strain>
    </source>
</reference>
<evidence type="ECO:0000313" key="3">
    <source>
        <dbReference type="Proteomes" id="UP000193834"/>
    </source>
</evidence>
<feature type="transmembrane region" description="Helical" evidence="1">
    <location>
        <begin position="142"/>
        <end position="161"/>
    </location>
</feature>
<feature type="transmembrane region" description="Helical" evidence="1">
    <location>
        <begin position="112"/>
        <end position="130"/>
    </location>
</feature>
<keyword evidence="1" id="KW-0812">Transmembrane</keyword>
<dbReference type="SMART" id="SM01251">
    <property type="entry name" value="KbaA"/>
    <property type="match status" value="1"/>
</dbReference>